<organism evidence="3 4">
    <name type="scientific">Xylaria flabelliformis</name>
    <dbReference type="NCBI Taxonomy" id="2512241"/>
    <lineage>
        <taxon>Eukaryota</taxon>
        <taxon>Fungi</taxon>
        <taxon>Dikarya</taxon>
        <taxon>Ascomycota</taxon>
        <taxon>Pezizomycotina</taxon>
        <taxon>Sordariomycetes</taxon>
        <taxon>Xylariomycetidae</taxon>
        <taxon>Xylariales</taxon>
        <taxon>Xylariaceae</taxon>
        <taxon>Xylaria</taxon>
    </lineage>
</organism>
<sequence>MMMMVKRLLAFNGTISNASIQHKLKYLFAAALVALVFYLAVLNQFDHIFIIDSPHDSPHDSTHEPSHNSPPPITNHPIDKLARDAQVQFKQVLAKRSITLEQAASRYRERRGRHPPPGFDKWFLAAQKSDAIVVEDFFDRVYHDIGPFWAFDPAHLRRMIKDEQHYIRVRDGKAWFVSDHLELRQPWVQRWTELVQEMMPNLPDLDMVLNVMDETRVLVPWEDINKYVAEEQRQRNIFHPSEAVAEYTKYQDEHHDDDEPAIKVEWIGNELHQYWDHYRVTCPPDTPGRNASSLETLARPPIYPTEAMPFTVEGFIKNFTASTDPCLQPHLRGMHGTFIESVSMSTTHSLFPIFGGCKLPGNNEILIPAGMILDSYDLFSGGDSHGGKWAQKKNELVWRGVASGGRHKDDNWWGFHRLRFIQMMNGTTVSLLEAGEDVAPSFRLPEASEHQVLAQKENSLGNWVSSFSNAAFVRFECFPQQEDGNCWYLDPYMKRTESIHMKDQYDYKFLPDIDGNSYSGRFRAFMRSTSLVLKSTIYAEWHDDRLTPWVHFVPFDNTYDDIYAILEYYLNGHDEQAEKIAEAGREWSEKVMRREDMMLYVWRLLLEYARVMDPSREKLGFVGDLKD</sequence>
<dbReference type="PANTHER" id="PTHR12203:SF22">
    <property type="entry name" value="CAPSULE ASSOCIATED PROTEIN"/>
    <property type="match status" value="1"/>
</dbReference>
<feature type="region of interest" description="Disordered" evidence="1">
    <location>
        <begin position="56"/>
        <end position="77"/>
    </location>
</feature>
<dbReference type="InterPro" id="IPR006598">
    <property type="entry name" value="CAP10"/>
</dbReference>
<dbReference type="EMBL" id="VFLP01000054">
    <property type="protein sequence ID" value="TRX90552.1"/>
    <property type="molecule type" value="Genomic_DNA"/>
</dbReference>
<comment type="caution">
    <text evidence="3">The sequence shown here is derived from an EMBL/GenBank/DDBJ whole genome shotgun (WGS) entry which is preliminary data.</text>
</comment>
<gene>
    <name evidence="3" type="ORF">FHL15_008525</name>
</gene>
<feature type="domain" description="Glycosyl transferase CAP10" evidence="2">
    <location>
        <begin position="329"/>
        <end position="618"/>
    </location>
</feature>
<dbReference type="PANTHER" id="PTHR12203">
    <property type="entry name" value="KDEL LYS-ASP-GLU-LEU CONTAINING - RELATED"/>
    <property type="match status" value="1"/>
</dbReference>
<evidence type="ECO:0000256" key="1">
    <source>
        <dbReference type="SAM" id="MobiDB-lite"/>
    </source>
</evidence>
<dbReference type="Pfam" id="PF05686">
    <property type="entry name" value="Glyco_transf_90"/>
    <property type="match status" value="1"/>
</dbReference>
<dbReference type="InterPro" id="IPR051091">
    <property type="entry name" value="O-Glucosyltr/Glycosyltrsf_90"/>
</dbReference>
<evidence type="ECO:0000313" key="3">
    <source>
        <dbReference type="EMBL" id="TRX90552.1"/>
    </source>
</evidence>
<dbReference type="OrthoDB" id="541052at2759"/>
<dbReference type="SMART" id="SM00672">
    <property type="entry name" value="CAP10"/>
    <property type="match status" value="1"/>
</dbReference>
<keyword evidence="4" id="KW-1185">Reference proteome</keyword>
<dbReference type="AlphaFoldDB" id="A0A553HRH4"/>
<evidence type="ECO:0000313" key="4">
    <source>
        <dbReference type="Proteomes" id="UP000319160"/>
    </source>
</evidence>
<dbReference type="Proteomes" id="UP000319160">
    <property type="component" value="Unassembled WGS sequence"/>
</dbReference>
<accession>A0A553HRH4</accession>
<evidence type="ECO:0000259" key="2">
    <source>
        <dbReference type="SMART" id="SM00672"/>
    </source>
</evidence>
<protein>
    <recommendedName>
        <fullName evidence="2">Glycosyl transferase CAP10 domain-containing protein</fullName>
    </recommendedName>
</protein>
<name>A0A553HRH4_9PEZI</name>
<feature type="compositionally biased region" description="Basic and acidic residues" evidence="1">
    <location>
        <begin position="56"/>
        <end position="66"/>
    </location>
</feature>
<proteinExistence type="predicted"/>
<reference evidence="4" key="1">
    <citation type="submission" date="2019-06" db="EMBL/GenBank/DDBJ databases">
        <title>Draft genome sequence of the griseofulvin-producing fungus Xylaria cubensis strain G536.</title>
        <authorList>
            <person name="Mead M.E."/>
            <person name="Raja H.A."/>
            <person name="Steenwyk J.L."/>
            <person name="Knowles S.L."/>
            <person name="Oberlies N.H."/>
            <person name="Rokas A."/>
        </authorList>
    </citation>
    <scope>NUCLEOTIDE SEQUENCE [LARGE SCALE GENOMIC DNA]</scope>
    <source>
        <strain evidence="4">G536</strain>
    </source>
</reference>